<feature type="transmembrane region" description="Helical" evidence="4">
    <location>
        <begin position="88"/>
        <end position="109"/>
    </location>
</feature>
<keyword evidence="4" id="KW-0812">Transmembrane</keyword>
<dbReference type="InterPro" id="IPR035921">
    <property type="entry name" value="F/V-ATP_Csub_sf"/>
</dbReference>
<evidence type="ECO:0008006" key="6">
    <source>
        <dbReference type="Google" id="ProtNLM"/>
    </source>
</evidence>
<evidence type="ECO:0000256" key="2">
    <source>
        <dbReference type="ARBA" id="ARBA00022448"/>
    </source>
</evidence>
<feature type="transmembrane region" description="Helical" evidence="4">
    <location>
        <begin position="147"/>
        <end position="171"/>
    </location>
</feature>
<organism evidence="5">
    <name type="scientific">Odontella aurita</name>
    <dbReference type="NCBI Taxonomy" id="265563"/>
    <lineage>
        <taxon>Eukaryota</taxon>
        <taxon>Sar</taxon>
        <taxon>Stramenopiles</taxon>
        <taxon>Ochrophyta</taxon>
        <taxon>Bacillariophyta</taxon>
        <taxon>Mediophyceae</taxon>
        <taxon>Biddulphiophycidae</taxon>
        <taxon>Eupodiscales</taxon>
        <taxon>Odontellaceae</taxon>
        <taxon>Odontella</taxon>
    </lineage>
</organism>
<sequence length="175" mass="18005">MANPQLMTGIGAAASIFLSAAGSAWASVPSGMFALRNSGIGIKAFFPIVISGVLAIYGTIVSALLCSRLKGDDGEKADVTTEDGYRHLTAGLAVGLACLASGAGMAKFLTAHSIATSPPRRGERDEIEEPLLALNAPMGQLVGGGNFWTFTCVLVFLEAIGLYGLIVALFLMGPK</sequence>
<proteinExistence type="inferred from homology"/>
<keyword evidence="4" id="KW-1133">Transmembrane helix</keyword>
<evidence type="ECO:0000256" key="1">
    <source>
        <dbReference type="ARBA" id="ARBA00007296"/>
    </source>
</evidence>
<name>A0A7S4HST0_9STRA</name>
<accession>A0A7S4HST0</accession>
<evidence type="ECO:0000313" key="5">
    <source>
        <dbReference type="EMBL" id="CAE2208056.1"/>
    </source>
</evidence>
<gene>
    <name evidence="5" type="ORF">OAUR00152_LOCUS3462</name>
</gene>
<dbReference type="EMBL" id="HBKQ01005006">
    <property type="protein sequence ID" value="CAE2208056.1"/>
    <property type="molecule type" value="Transcribed_RNA"/>
</dbReference>
<dbReference type="GO" id="GO:0006811">
    <property type="term" value="P:monoatomic ion transport"/>
    <property type="evidence" value="ECO:0007669"/>
    <property type="project" value="UniProtKB-KW"/>
</dbReference>
<reference evidence="5" key="1">
    <citation type="submission" date="2021-01" db="EMBL/GenBank/DDBJ databases">
        <authorList>
            <person name="Corre E."/>
            <person name="Pelletier E."/>
            <person name="Niang G."/>
            <person name="Scheremetjew M."/>
            <person name="Finn R."/>
            <person name="Kale V."/>
            <person name="Holt S."/>
            <person name="Cochrane G."/>
            <person name="Meng A."/>
            <person name="Brown T."/>
            <person name="Cohen L."/>
        </authorList>
    </citation>
    <scope>NUCLEOTIDE SEQUENCE</scope>
    <source>
        <strain evidence="5">Isolate 1302-5</strain>
    </source>
</reference>
<dbReference type="PANTHER" id="PTHR10263">
    <property type="entry name" value="V-TYPE PROTON ATPASE PROTEOLIPID SUBUNIT"/>
    <property type="match status" value="1"/>
</dbReference>
<dbReference type="AlphaFoldDB" id="A0A7S4HST0"/>
<dbReference type="Gene3D" id="1.20.120.610">
    <property type="entry name" value="lithium bound rotor ring of v- atpase"/>
    <property type="match status" value="1"/>
</dbReference>
<comment type="similarity">
    <text evidence="1">Belongs to the V-ATPase proteolipid subunit family.</text>
</comment>
<keyword evidence="4" id="KW-0472">Membrane</keyword>
<keyword evidence="3" id="KW-0406">Ion transport</keyword>
<evidence type="ECO:0000256" key="4">
    <source>
        <dbReference type="SAM" id="Phobius"/>
    </source>
</evidence>
<protein>
    <recommendedName>
        <fullName evidence="6">V-type proton ATPase proteolipid subunit</fullName>
    </recommendedName>
</protein>
<keyword evidence="2" id="KW-0813">Transport</keyword>
<feature type="transmembrane region" description="Helical" evidence="4">
    <location>
        <begin position="42"/>
        <end position="67"/>
    </location>
</feature>
<evidence type="ECO:0000256" key="3">
    <source>
        <dbReference type="ARBA" id="ARBA00023065"/>
    </source>
</evidence>